<protein>
    <submittedName>
        <fullName evidence="2">PilZ domain-containing protein</fullName>
    </submittedName>
</protein>
<evidence type="ECO:0000259" key="1">
    <source>
        <dbReference type="Pfam" id="PF07238"/>
    </source>
</evidence>
<dbReference type="Gene3D" id="2.40.10.220">
    <property type="entry name" value="predicted glycosyltransferase like domains"/>
    <property type="match status" value="1"/>
</dbReference>
<accession>A0A9D0YNQ7</accession>
<dbReference type="EMBL" id="DQVE01000001">
    <property type="protein sequence ID" value="HIP97754.1"/>
    <property type="molecule type" value="Genomic_DNA"/>
</dbReference>
<dbReference type="AlphaFoldDB" id="A0A9D0YNQ7"/>
<sequence length="192" mass="22460">MDLLEFYIAHEYENPTNIFFYRPIKVTTNLLKAKILDDYKINFEKVYQFYLNLDGLNFSFIAKPIRESSPQEILFLIKESRIELRKYPRLKTERLGIKVSADDLQGKLIDISLGGCKVGFETTIPTDFYKNSPQKILTIELPEGKPIKISAYIVTVNLQQNTVSFKFLQKSEKILKLYAKISEYIKMEQKKN</sequence>
<reference evidence="2" key="1">
    <citation type="journal article" date="2020" name="ISME J.">
        <title>Gammaproteobacteria mediating utilization of methyl-, sulfur- and petroleum organic compounds in deep ocean hydrothermal plumes.</title>
        <authorList>
            <person name="Zhou Z."/>
            <person name="Liu Y."/>
            <person name="Pan J."/>
            <person name="Cron B.R."/>
            <person name="Toner B.M."/>
            <person name="Anantharaman K."/>
            <person name="Breier J.A."/>
            <person name="Dick G.J."/>
            <person name="Li M."/>
        </authorList>
    </citation>
    <scope>NUCLEOTIDE SEQUENCE</scope>
    <source>
        <strain evidence="2">SZUA-1501</strain>
    </source>
</reference>
<evidence type="ECO:0000313" key="2">
    <source>
        <dbReference type="EMBL" id="HIP97754.1"/>
    </source>
</evidence>
<dbReference type="Proteomes" id="UP000606463">
    <property type="component" value="Unassembled WGS sequence"/>
</dbReference>
<evidence type="ECO:0000313" key="3">
    <source>
        <dbReference type="Proteomes" id="UP000606463"/>
    </source>
</evidence>
<organism evidence="2 3">
    <name type="scientific">Aquifex aeolicus</name>
    <dbReference type="NCBI Taxonomy" id="63363"/>
    <lineage>
        <taxon>Bacteria</taxon>
        <taxon>Pseudomonadati</taxon>
        <taxon>Aquificota</taxon>
        <taxon>Aquificia</taxon>
        <taxon>Aquificales</taxon>
        <taxon>Aquificaceae</taxon>
        <taxon>Aquifex</taxon>
    </lineage>
</organism>
<dbReference type="InterPro" id="IPR009875">
    <property type="entry name" value="PilZ_domain"/>
</dbReference>
<proteinExistence type="predicted"/>
<gene>
    <name evidence="2" type="ORF">EYH37_00060</name>
</gene>
<feature type="domain" description="PilZ" evidence="1">
    <location>
        <begin position="84"/>
        <end position="173"/>
    </location>
</feature>
<comment type="caution">
    <text evidence="2">The sequence shown here is derived from an EMBL/GenBank/DDBJ whole genome shotgun (WGS) entry which is preliminary data.</text>
</comment>
<dbReference type="Pfam" id="PF07238">
    <property type="entry name" value="PilZ"/>
    <property type="match status" value="1"/>
</dbReference>
<name>A0A9D0YNQ7_AQUAO</name>
<dbReference type="GO" id="GO:0035438">
    <property type="term" value="F:cyclic-di-GMP binding"/>
    <property type="evidence" value="ECO:0007669"/>
    <property type="project" value="InterPro"/>
</dbReference>